<evidence type="ECO:0000259" key="1">
    <source>
        <dbReference type="Pfam" id="PF01814"/>
    </source>
</evidence>
<dbReference type="Pfam" id="PF01814">
    <property type="entry name" value="Hemerythrin"/>
    <property type="match status" value="1"/>
</dbReference>
<accession>A0ABS8XYT2</accession>
<organism evidence="2 3">
    <name type="scientific">Pelomonas cellulosilytica</name>
    <dbReference type="NCBI Taxonomy" id="2906762"/>
    <lineage>
        <taxon>Bacteria</taxon>
        <taxon>Pseudomonadati</taxon>
        <taxon>Pseudomonadota</taxon>
        <taxon>Betaproteobacteria</taxon>
        <taxon>Burkholderiales</taxon>
        <taxon>Sphaerotilaceae</taxon>
        <taxon>Roseateles</taxon>
    </lineage>
</organism>
<dbReference type="Gene3D" id="1.20.120.520">
    <property type="entry name" value="nmb1532 protein domain like"/>
    <property type="match status" value="1"/>
</dbReference>
<name>A0ABS8XYT2_9BURK</name>
<dbReference type="EMBL" id="JAJTWU010000006">
    <property type="protein sequence ID" value="MCE4555899.1"/>
    <property type="molecule type" value="Genomic_DNA"/>
</dbReference>
<keyword evidence="3" id="KW-1185">Reference proteome</keyword>
<protein>
    <submittedName>
        <fullName evidence="2">Hemerythrin domain-containing protein</fullName>
    </submittedName>
</protein>
<evidence type="ECO:0000313" key="3">
    <source>
        <dbReference type="Proteomes" id="UP001200741"/>
    </source>
</evidence>
<sequence>MSSRTVLHAGPAVGFDQPFEMLAACHERVRRTLDLLQRLQAHVQSHGADAQAQSAATDVLRYFDIAGPAHHEDEERHVLPRLREAGEATLADRLAADHREMTRLWTSIRAPLQSWAAGQPALLDTDLLAAYSRSYEDHLSVEDARAFAIARAATEPSALKPMGEEMAARRQR</sequence>
<dbReference type="RefSeq" id="WP_233372952.1">
    <property type="nucleotide sequence ID" value="NZ_JAJTWU010000006.1"/>
</dbReference>
<proteinExistence type="predicted"/>
<dbReference type="Proteomes" id="UP001200741">
    <property type="component" value="Unassembled WGS sequence"/>
</dbReference>
<gene>
    <name evidence="2" type="ORF">LXT13_15940</name>
</gene>
<dbReference type="InterPro" id="IPR012312">
    <property type="entry name" value="Hemerythrin-like"/>
</dbReference>
<dbReference type="CDD" id="cd12108">
    <property type="entry name" value="Hr-like"/>
    <property type="match status" value="1"/>
</dbReference>
<evidence type="ECO:0000313" key="2">
    <source>
        <dbReference type="EMBL" id="MCE4555899.1"/>
    </source>
</evidence>
<feature type="domain" description="Hemerythrin-like" evidence="1">
    <location>
        <begin position="18"/>
        <end position="148"/>
    </location>
</feature>
<comment type="caution">
    <text evidence="2">The sequence shown here is derived from an EMBL/GenBank/DDBJ whole genome shotgun (WGS) entry which is preliminary data.</text>
</comment>
<reference evidence="2 3" key="1">
    <citation type="submission" date="2021-12" db="EMBL/GenBank/DDBJ databases">
        <title>Genome seq of P8.</title>
        <authorList>
            <person name="Seo T."/>
        </authorList>
    </citation>
    <scope>NUCLEOTIDE SEQUENCE [LARGE SCALE GENOMIC DNA]</scope>
    <source>
        <strain evidence="2 3">P8</strain>
    </source>
</reference>